<feature type="repeat" description="WD" evidence="3">
    <location>
        <begin position="102"/>
        <end position="143"/>
    </location>
</feature>
<dbReference type="InterPro" id="IPR001680">
    <property type="entry name" value="WD40_rpt"/>
</dbReference>
<keyword evidence="2" id="KW-0677">Repeat</keyword>
<sequence>MEGSLIPIKSLHGHTHWVQELIFSKDVDELKVVSTSSDETVRIWDVSTGKQVGEPLLGHAAETIGIAISTDGTKIVSGGHDGKIIMWSAEARTIIRIIKPRMSGDNLRVISLSFSPDDKTFASASTDGTCTVWNSENGELLLDFDDHQDRVEIVSYSPSGVKIASGSFDHTIRIRNTHTGERLTQPLLHADIVRSMVWSPDSRQLISACNGGQIYFWSAPTGTQLGSPLQAHLYPINCMAISPSGSLLASASSDHTARLWNTVTRQPVGRVLQHNDVVSTVAFSPNGQFVATGGVECIIFLWDISQEGVIATDAVSVSLLHAAPIPHPAGDIDQPPSSSDSLAGSLRLSIPASDVPIDGTQDASSLLVAPTGPIDSEVPPTSSSSTPTRDALQGGGWPSGLTAWHCSSSGLPLVTIFF</sequence>
<reference evidence="6" key="2">
    <citation type="submission" date="2015-01" db="EMBL/GenBank/DDBJ databases">
        <title>Evolutionary Origins and Diversification of the Mycorrhizal Mutualists.</title>
        <authorList>
            <consortium name="DOE Joint Genome Institute"/>
            <consortium name="Mycorrhizal Genomics Consortium"/>
            <person name="Kohler A."/>
            <person name="Kuo A."/>
            <person name="Nagy L.G."/>
            <person name="Floudas D."/>
            <person name="Copeland A."/>
            <person name="Barry K.W."/>
            <person name="Cichocki N."/>
            <person name="Veneault-Fourrey C."/>
            <person name="LaButti K."/>
            <person name="Lindquist E.A."/>
            <person name="Lipzen A."/>
            <person name="Lundell T."/>
            <person name="Morin E."/>
            <person name="Murat C."/>
            <person name="Riley R."/>
            <person name="Ohm R."/>
            <person name="Sun H."/>
            <person name="Tunlid A."/>
            <person name="Henrissat B."/>
            <person name="Grigoriev I.V."/>
            <person name="Hibbett D.S."/>
            <person name="Martin F."/>
        </authorList>
    </citation>
    <scope>NUCLEOTIDE SEQUENCE [LARGE SCALE GENOMIC DNA]</scope>
    <source>
        <strain evidence="6">Ve08.2h10</strain>
    </source>
</reference>
<keyword evidence="1 3" id="KW-0853">WD repeat</keyword>
<dbReference type="PRINTS" id="PR00320">
    <property type="entry name" value="GPROTEINBRPT"/>
</dbReference>
<dbReference type="PROSITE" id="PS50294">
    <property type="entry name" value="WD_REPEATS_REGION"/>
    <property type="match status" value="6"/>
</dbReference>
<proteinExistence type="predicted"/>
<reference evidence="5 6" key="1">
    <citation type="submission" date="2014-04" db="EMBL/GenBank/DDBJ databases">
        <authorList>
            <consortium name="DOE Joint Genome Institute"/>
            <person name="Kuo A."/>
            <person name="Kohler A."/>
            <person name="Jargeat P."/>
            <person name="Nagy L.G."/>
            <person name="Floudas D."/>
            <person name="Copeland A."/>
            <person name="Barry K.W."/>
            <person name="Cichocki N."/>
            <person name="Veneault-Fourrey C."/>
            <person name="LaButti K."/>
            <person name="Lindquist E.A."/>
            <person name="Lipzen A."/>
            <person name="Lundell T."/>
            <person name="Morin E."/>
            <person name="Murat C."/>
            <person name="Sun H."/>
            <person name="Tunlid A."/>
            <person name="Henrissat B."/>
            <person name="Grigoriev I.V."/>
            <person name="Hibbett D.S."/>
            <person name="Martin F."/>
            <person name="Nordberg H.P."/>
            <person name="Cantor M.N."/>
            <person name="Hua S.X."/>
        </authorList>
    </citation>
    <scope>NUCLEOTIDE SEQUENCE [LARGE SCALE GENOMIC DNA]</scope>
    <source>
        <strain evidence="5 6">Ve08.2h10</strain>
    </source>
</reference>
<dbReference type="OrthoDB" id="2654985at2759"/>
<protein>
    <recommendedName>
        <fullName evidence="7">WD40 repeat-like protein</fullName>
    </recommendedName>
</protein>
<dbReference type="PANTHER" id="PTHR22847:SF637">
    <property type="entry name" value="WD REPEAT DOMAIN 5B"/>
    <property type="match status" value="1"/>
</dbReference>
<feature type="repeat" description="WD" evidence="3">
    <location>
        <begin position="189"/>
        <end position="227"/>
    </location>
</feature>
<dbReference type="PANTHER" id="PTHR22847">
    <property type="entry name" value="WD40 REPEAT PROTEIN"/>
    <property type="match status" value="1"/>
</dbReference>
<evidence type="ECO:0000256" key="2">
    <source>
        <dbReference type="ARBA" id="ARBA00022737"/>
    </source>
</evidence>
<dbReference type="HOGENOM" id="CLU_000288_57_33_1"/>
<feature type="repeat" description="WD" evidence="3">
    <location>
        <begin position="229"/>
        <end position="270"/>
    </location>
</feature>
<dbReference type="PROSITE" id="PS50082">
    <property type="entry name" value="WD_REPEATS_2"/>
    <property type="match status" value="7"/>
</dbReference>
<organism evidence="5 6">
    <name type="scientific">Paxillus rubicundulus Ve08.2h10</name>
    <dbReference type="NCBI Taxonomy" id="930991"/>
    <lineage>
        <taxon>Eukaryota</taxon>
        <taxon>Fungi</taxon>
        <taxon>Dikarya</taxon>
        <taxon>Basidiomycota</taxon>
        <taxon>Agaricomycotina</taxon>
        <taxon>Agaricomycetes</taxon>
        <taxon>Agaricomycetidae</taxon>
        <taxon>Boletales</taxon>
        <taxon>Paxilineae</taxon>
        <taxon>Paxillaceae</taxon>
        <taxon>Paxillus</taxon>
    </lineage>
</organism>
<feature type="compositionally biased region" description="Low complexity" evidence="4">
    <location>
        <begin position="379"/>
        <end position="388"/>
    </location>
</feature>
<feature type="region of interest" description="Disordered" evidence="4">
    <location>
        <begin position="366"/>
        <end position="394"/>
    </location>
</feature>
<evidence type="ECO:0000313" key="5">
    <source>
        <dbReference type="EMBL" id="KIK81441.1"/>
    </source>
</evidence>
<dbReference type="Proteomes" id="UP000054538">
    <property type="component" value="Unassembled WGS sequence"/>
</dbReference>
<dbReference type="SUPFAM" id="SSF50978">
    <property type="entry name" value="WD40 repeat-like"/>
    <property type="match status" value="1"/>
</dbReference>
<evidence type="ECO:0000256" key="1">
    <source>
        <dbReference type="ARBA" id="ARBA00022574"/>
    </source>
</evidence>
<dbReference type="InterPro" id="IPR019775">
    <property type="entry name" value="WD40_repeat_CS"/>
</dbReference>
<dbReference type="EMBL" id="KN825798">
    <property type="protein sequence ID" value="KIK81441.1"/>
    <property type="molecule type" value="Genomic_DNA"/>
</dbReference>
<evidence type="ECO:0008006" key="7">
    <source>
        <dbReference type="Google" id="ProtNLM"/>
    </source>
</evidence>
<name>A0A0D0DBK7_9AGAM</name>
<dbReference type="InterPro" id="IPR015943">
    <property type="entry name" value="WD40/YVTN_repeat-like_dom_sf"/>
</dbReference>
<dbReference type="InterPro" id="IPR036322">
    <property type="entry name" value="WD40_repeat_dom_sf"/>
</dbReference>
<evidence type="ECO:0000313" key="6">
    <source>
        <dbReference type="Proteomes" id="UP000054538"/>
    </source>
</evidence>
<dbReference type="GO" id="GO:1990234">
    <property type="term" value="C:transferase complex"/>
    <property type="evidence" value="ECO:0007669"/>
    <property type="project" value="UniProtKB-ARBA"/>
</dbReference>
<dbReference type="PROSITE" id="PS00678">
    <property type="entry name" value="WD_REPEATS_1"/>
    <property type="match status" value="1"/>
</dbReference>
<feature type="repeat" description="WD" evidence="3">
    <location>
        <begin position="11"/>
        <end position="54"/>
    </location>
</feature>
<gene>
    <name evidence="5" type="ORF">PAXRUDRAFT_757590</name>
</gene>
<feature type="repeat" description="WD" evidence="3">
    <location>
        <begin position="144"/>
        <end position="185"/>
    </location>
</feature>
<dbReference type="CDD" id="cd00200">
    <property type="entry name" value="WD40"/>
    <property type="match status" value="1"/>
</dbReference>
<feature type="repeat" description="WD" evidence="3">
    <location>
        <begin position="56"/>
        <end position="97"/>
    </location>
</feature>
<dbReference type="AlphaFoldDB" id="A0A0D0DBK7"/>
<accession>A0A0D0DBK7</accession>
<dbReference type="SMART" id="SM00320">
    <property type="entry name" value="WD40"/>
    <property type="match status" value="7"/>
</dbReference>
<dbReference type="STRING" id="930991.A0A0D0DBK7"/>
<dbReference type="InterPro" id="IPR020472">
    <property type="entry name" value="WD40_PAC1"/>
</dbReference>
<evidence type="ECO:0000256" key="4">
    <source>
        <dbReference type="SAM" id="MobiDB-lite"/>
    </source>
</evidence>
<feature type="repeat" description="WD" evidence="3">
    <location>
        <begin position="271"/>
        <end position="312"/>
    </location>
</feature>
<dbReference type="Gene3D" id="2.130.10.10">
    <property type="entry name" value="YVTN repeat-like/Quinoprotein amine dehydrogenase"/>
    <property type="match status" value="2"/>
</dbReference>
<keyword evidence="6" id="KW-1185">Reference proteome</keyword>
<dbReference type="Pfam" id="PF00400">
    <property type="entry name" value="WD40"/>
    <property type="match status" value="7"/>
</dbReference>
<evidence type="ECO:0000256" key="3">
    <source>
        <dbReference type="PROSITE-ProRule" id="PRU00221"/>
    </source>
</evidence>
<dbReference type="InParanoid" id="A0A0D0DBK7"/>